<reference evidence="2" key="1">
    <citation type="journal article" date="2003" name="Genome Biol.">
        <title>An integrated gene annotation and transcriptional profiling approach towards the full gene content of the Drosophila genome.</title>
        <authorList>
            <person name="Hild M."/>
            <person name="Beckmann B."/>
            <person name="Haas S.A."/>
            <person name="Koch B."/>
            <person name="Solovyev V."/>
            <person name="Busold C."/>
            <person name="Fellenberg K."/>
            <person name="Boutros M."/>
            <person name="Vingron M."/>
            <person name="Sauer F."/>
            <person name="Hoheisel J.D."/>
            <person name="Paro R."/>
        </authorList>
    </citation>
    <scope>NUCLEOTIDE SEQUENCE</scope>
</reference>
<proteinExistence type="predicted"/>
<dbReference type="EMBL" id="BK003324">
    <property type="protein sequence ID" value="DAA03523.1"/>
    <property type="molecule type" value="Genomic_DNA"/>
</dbReference>
<sequence length="161" mass="17451">MATSSSELASAKRQDNPFDQSATSRIQLPICQPLNSVANFQGFARGHSELELELPSYCIFMTFEGALLCSMTSIARIESATWSPQGTNIKTNGMKVVVAVKGSSVCLRPSQILGLCELSRLAASRPNYSNPAYVLYKFESVKRAESPSLNGAYGMNCLQIS</sequence>
<evidence type="ECO:0000256" key="1">
    <source>
        <dbReference type="SAM" id="MobiDB-lite"/>
    </source>
</evidence>
<accession>Q6IHU2</accession>
<feature type="region of interest" description="Disordered" evidence="1">
    <location>
        <begin position="1"/>
        <end position="20"/>
    </location>
</feature>
<evidence type="ECO:0000313" key="2">
    <source>
        <dbReference type="EMBL" id="DAA03523.1"/>
    </source>
</evidence>
<protein>
    <submittedName>
        <fullName evidence="2">HDC00943</fullName>
    </submittedName>
</protein>
<name>Q6IHU2_DROME</name>
<organism evidence="2">
    <name type="scientific">Drosophila melanogaster</name>
    <name type="common">Fruit fly</name>
    <dbReference type="NCBI Taxonomy" id="7227"/>
    <lineage>
        <taxon>Eukaryota</taxon>
        <taxon>Metazoa</taxon>
        <taxon>Ecdysozoa</taxon>
        <taxon>Arthropoda</taxon>
        <taxon>Hexapoda</taxon>
        <taxon>Insecta</taxon>
        <taxon>Pterygota</taxon>
        <taxon>Neoptera</taxon>
        <taxon>Endopterygota</taxon>
        <taxon>Diptera</taxon>
        <taxon>Brachycera</taxon>
        <taxon>Muscomorpha</taxon>
        <taxon>Ephydroidea</taxon>
        <taxon>Drosophilidae</taxon>
        <taxon>Drosophila</taxon>
        <taxon>Sophophora</taxon>
    </lineage>
</organism>
<gene>
    <name evidence="2" type="ORF">HDC00943</name>
</gene>
<dbReference type="AlphaFoldDB" id="Q6IHU2"/>